<proteinExistence type="predicted"/>
<evidence type="ECO:0000256" key="1">
    <source>
        <dbReference type="ARBA" id="ARBA00022729"/>
    </source>
</evidence>
<sequence>MKKTISVVTACTVLFSTSFIYANENDTTELDNKLTQNRQEQTTLEGKIKNLDTKIVEIEKNISETNNKIVALDAEITKAKDEIKALEENIKKNEDALGKRLKAINGNYSIGYMKVIFSSSSISDFFNNVYVVKQVVEQDKDILKELDSNKLSIEEKEKDLNSKKSEQETLKSSLVRDNETMQSDKNELESLKSALEAEENSLENELEEIAAEAARQAAMNSSDELSGAVISNGSWPVPGHSTISSPYGYRLHPVLNVQKMHTGIDIPAPTGTPAVATDNGTVIFSGTKGSYGNTVMIQHDDGKVSLYAHNSQLLVSVGQRVQKGQAVTKIGSTGRSTGPHLHFEIRINGKHTNPVPYI</sequence>
<dbReference type="PANTHER" id="PTHR21666">
    <property type="entry name" value="PEPTIDASE-RELATED"/>
    <property type="match status" value="1"/>
</dbReference>
<feature type="chain" id="PRO_5011730311" evidence="4">
    <location>
        <begin position="23"/>
        <end position="358"/>
    </location>
</feature>
<dbReference type="Gene3D" id="6.10.250.3150">
    <property type="match status" value="1"/>
</dbReference>
<dbReference type="Pfam" id="PF01551">
    <property type="entry name" value="Peptidase_M23"/>
    <property type="match status" value="1"/>
</dbReference>
<dbReference type="RefSeq" id="WP_092725546.1">
    <property type="nucleotide sequence ID" value="NZ_FNGW01000004.1"/>
</dbReference>
<feature type="domain" description="Peptidoglycan hydrolase PcsB coiled-coil" evidence="6">
    <location>
        <begin position="83"/>
        <end position="156"/>
    </location>
</feature>
<evidence type="ECO:0000313" key="7">
    <source>
        <dbReference type="EMBL" id="SDL93413.1"/>
    </source>
</evidence>
<dbReference type="Proteomes" id="UP000199068">
    <property type="component" value="Unassembled WGS sequence"/>
</dbReference>
<dbReference type="InterPro" id="IPR011055">
    <property type="entry name" value="Dup_hybrid_motif"/>
</dbReference>
<organism evidence="7 8">
    <name type="scientific">Romboutsia lituseburensis DSM 797</name>
    <dbReference type="NCBI Taxonomy" id="1121325"/>
    <lineage>
        <taxon>Bacteria</taxon>
        <taxon>Bacillati</taxon>
        <taxon>Bacillota</taxon>
        <taxon>Clostridia</taxon>
        <taxon>Peptostreptococcales</taxon>
        <taxon>Peptostreptococcaceae</taxon>
        <taxon>Romboutsia</taxon>
    </lineage>
</organism>
<evidence type="ECO:0000259" key="5">
    <source>
        <dbReference type="Pfam" id="PF01551"/>
    </source>
</evidence>
<evidence type="ECO:0000256" key="2">
    <source>
        <dbReference type="SAM" id="Coils"/>
    </source>
</evidence>
<dbReference type="AlphaFoldDB" id="A0A1G9P4D6"/>
<feature type="coiled-coil region" evidence="2">
    <location>
        <begin position="41"/>
        <end position="96"/>
    </location>
</feature>
<dbReference type="InterPro" id="IPR050570">
    <property type="entry name" value="Cell_wall_metabolism_enzyme"/>
</dbReference>
<evidence type="ECO:0000313" key="8">
    <source>
        <dbReference type="Proteomes" id="UP000199068"/>
    </source>
</evidence>
<keyword evidence="1 4" id="KW-0732">Signal</keyword>
<dbReference type="GO" id="GO:0004222">
    <property type="term" value="F:metalloendopeptidase activity"/>
    <property type="evidence" value="ECO:0007669"/>
    <property type="project" value="TreeGrafter"/>
</dbReference>
<feature type="domain" description="M23ase beta-sheet core" evidence="5">
    <location>
        <begin position="259"/>
        <end position="354"/>
    </location>
</feature>
<feature type="signal peptide" evidence="4">
    <location>
        <begin position="1"/>
        <end position="22"/>
    </location>
</feature>
<keyword evidence="2" id="KW-0175">Coiled coil</keyword>
<name>A0A1G9P4D6_9FIRM</name>
<dbReference type="Pfam" id="PF24568">
    <property type="entry name" value="CC_PcsB"/>
    <property type="match status" value="1"/>
</dbReference>
<dbReference type="CDD" id="cd12797">
    <property type="entry name" value="M23_peptidase"/>
    <property type="match status" value="1"/>
</dbReference>
<feature type="region of interest" description="Disordered" evidence="3">
    <location>
        <begin position="156"/>
        <end position="186"/>
    </location>
</feature>
<gene>
    <name evidence="7" type="ORF">SAMN04515677_104203</name>
</gene>
<dbReference type="SUPFAM" id="SSF51261">
    <property type="entry name" value="Duplicated hybrid motif"/>
    <property type="match status" value="1"/>
</dbReference>
<evidence type="ECO:0000259" key="6">
    <source>
        <dbReference type="Pfam" id="PF24568"/>
    </source>
</evidence>
<protein>
    <submittedName>
        <fullName evidence="7">Murein DD-endopeptidase MepM and murein hydrolase activator NlpD, contain LysM domain</fullName>
    </submittedName>
</protein>
<keyword evidence="7" id="KW-0378">Hydrolase</keyword>
<dbReference type="Gene3D" id="2.70.70.10">
    <property type="entry name" value="Glucose Permease (Domain IIA)"/>
    <property type="match status" value="1"/>
</dbReference>
<dbReference type="InterPro" id="IPR016047">
    <property type="entry name" value="M23ase_b-sheet_dom"/>
</dbReference>
<evidence type="ECO:0000256" key="3">
    <source>
        <dbReference type="SAM" id="MobiDB-lite"/>
    </source>
</evidence>
<dbReference type="PANTHER" id="PTHR21666:SF270">
    <property type="entry name" value="MUREIN HYDROLASE ACTIVATOR ENVC"/>
    <property type="match status" value="1"/>
</dbReference>
<dbReference type="SUPFAM" id="SSF57997">
    <property type="entry name" value="Tropomyosin"/>
    <property type="match status" value="1"/>
</dbReference>
<dbReference type="InterPro" id="IPR057309">
    <property type="entry name" value="PcsB_CC"/>
</dbReference>
<evidence type="ECO:0000256" key="4">
    <source>
        <dbReference type="SAM" id="SignalP"/>
    </source>
</evidence>
<accession>A0A1G9P4D6</accession>
<dbReference type="EMBL" id="FNGW01000004">
    <property type="protein sequence ID" value="SDL93413.1"/>
    <property type="molecule type" value="Genomic_DNA"/>
</dbReference>
<dbReference type="STRING" id="1121325.SAMN04515677_104203"/>
<keyword evidence="8" id="KW-1185">Reference proteome</keyword>
<dbReference type="FunFam" id="2.70.70.10:FF:000006">
    <property type="entry name" value="M23 family peptidase"/>
    <property type="match status" value="1"/>
</dbReference>
<reference evidence="7 8" key="1">
    <citation type="submission" date="2016-10" db="EMBL/GenBank/DDBJ databases">
        <authorList>
            <person name="de Groot N.N."/>
        </authorList>
    </citation>
    <scope>NUCLEOTIDE SEQUENCE [LARGE SCALE GENOMIC DNA]</scope>
    <source>
        <strain evidence="7 8">DSM 797</strain>
    </source>
</reference>